<protein>
    <submittedName>
        <fullName evidence="1">Uncharacterized protein</fullName>
    </submittedName>
</protein>
<sequence length="147" mass="16442">MAFDIKTFETIIPSCFLSFTIPNLVLPTHLLRVAVLNSPIQLIESPQIAALLVSQTRESDWIFSTESGHLQLLSFSPRISQLILIGNNRINGSDSSPLTYHKRDDAQYVKSLENSLKPLFFALSPKVSVKDAIFDGSVLDYALIHFH</sequence>
<keyword evidence="2" id="KW-1185">Reference proteome</keyword>
<dbReference type="Proteomes" id="UP000006729">
    <property type="component" value="Chromosome 4"/>
</dbReference>
<dbReference type="EMBL" id="CM009293">
    <property type="protein sequence ID" value="PNT40582.1"/>
    <property type="molecule type" value="Genomic_DNA"/>
</dbReference>
<organism evidence="1 2">
    <name type="scientific">Populus trichocarpa</name>
    <name type="common">Western balsam poplar</name>
    <name type="synonym">Populus balsamifera subsp. trichocarpa</name>
    <dbReference type="NCBI Taxonomy" id="3694"/>
    <lineage>
        <taxon>Eukaryota</taxon>
        <taxon>Viridiplantae</taxon>
        <taxon>Streptophyta</taxon>
        <taxon>Embryophyta</taxon>
        <taxon>Tracheophyta</taxon>
        <taxon>Spermatophyta</taxon>
        <taxon>Magnoliopsida</taxon>
        <taxon>eudicotyledons</taxon>
        <taxon>Gunneridae</taxon>
        <taxon>Pentapetalae</taxon>
        <taxon>rosids</taxon>
        <taxon>fabids</taxon>
        <taxon>Malpighiales</taxon>
        <taxon>Salicaceae</taxon>
        <taxon>Saliceae</taxon>
        <taxon>Populus</taxon>
    </lineage>
</organism>
<gene>
    <name evidence="1" type="ORF">POPTR_004G105100</name>
</gene>
<proteinExistence type="predicted"/>
<reference evidence="1 2" key="1">
    <citation type="journal article" date="2006" name="Science">
        <title>The genome of black cottonwood, Populus trichocarpa (Torr. &amp; Gray).</title>
        <authorList>
            <person name="Tuskan G.A."/>
            <person name="Difazio S."/>
            <person name="Jansson S."/>
            <person name="Bohlmann J."/>
            <person name="Grigoriev I."/>
            <person name="Hellsten U."/>
            <person name="Putnam N."/>
            <person name="Ralph S."/>
            <person name="Rombauts S."/>
            <person name="Salamov A."/>
            <person name="Schein J."/>
            <person name="Sterck L."/>
            <person name="Aerts A."/>
            <person name="Bhalerao R.R."/>
            <person name="Bhalerao R.P."/>
            <person name="Blaudez D."/>
            <person name="Boerjan W."/>
            <person name="Brun A."/>
            <person name="Brunner A."/>
            <person name="Busov V."/>
            <person name="Campbell M."/>
            <person name="Carlson J."/>
            <person name="Chalot M."/>
            <person name="Chapman J."/>
            <person name="Chen G.L."/>
            <person name="Cooper D."/>
            <person name="Coutinho P.M."/>
            <person name="Couturier J."/>
            <person name="Covert S."/>
            <person name="Cronk Q."/>
            <person name="Cunningham R."/>
            <person name="Davis J."/>
            <person name="Degroeve S."/>
            <person name="Dejardin A."/>
            <person name="Depamphilis C."/>
            <person name="Detter J."/>
            <person name="Dirks B."/>
            <person name="Dubchak I."/>
            <person name="Duplessis S."/>
            <person name="Ehlting J."/>
            <person name="Ellis B."/>
            <person name="Gendler K."/>
            <person name="Goodstein D."/>
            <person name="Gribskov M."/>
            <person name="Grimwood J."/>
            <person name="Groover A."/>
            <person name="Gunter L."/>
            <person name="Hamberger B."/>
            <person name="Heinze B."/>
            <person name="Helariutta Y."/>
            <person name="Henrissat B."/>
            <person name="Holligan D."/>
            <person name="Holt R."/>
            <person name="Huang W."/>
            <person name="Islam-Faridi N."/>
            <person name="Jones S."/>
            <person name="Jones-Rhoades M."/>
            <person name="Jorgensen R."/>
            <person name="Joshi C."/>
            <person name="Kangasjarvi J."/>
            <person name="Karlsson J."/>
            <person name="Kelleher C."/>
            <person name="Kirkpatrick R."/>
            <person name="Kirst M."/>
            <person name="Kohler A."/>
            <person name="Kalluri U."/>
            <person name="Larimer F."/>
            <person name="Leebens-Mack J."/>
            <person name="Leple J.C."/>
            <person name="Locascio P."/>
            <person name="Lou Y."/>
            <person name="Lucas S."/>
            <person name="Martin F."/>
            <person name="Montanini B."/>
            <person name="Napoli C."/>
            <person name="Nelson D.R."/>
            <person name="Nelson C."/>
            <person name="Nieminen K."/>
            <person name="Nilsson O."/>
            <person name="Pereda V."/>
            <person name="Peter G."/>
            <person name="Philippe R."/>
            <person name="Pilate G."/>
            <person name="Poliakov A."/>
            <person name="Razumovskaya J."/>
            <person name="Richardson P."/>
            <person name="Rinaldi C."/>
            <person name="Ritland K."/>
            <person name="Rouze P."/>
            <person name="Ryaboy D."/>
            <person name="Schmutz J."/>
            <person name="Schrader J."/>
            <person name="Segerman B."/>
            <person name="Shin H."/>
            <person name="Siddiqui A."/>
            <person name="Sterky F."/>
            <person name="Terry A."/>
            <person name="Tsai C.J."/>
            <person name="Uberbacher E."/>
            <person name="Unneberg P."/>
            <person name="Vahala J."/>
            <person name="Wall K."/>
            <person name="Wessler S."/>
            <person name="Yang G."/>
            <person name="Yin T."/>
            <person name="Douglas C."/>
            <person name="Marra M."/>
            <person name="Sandberg G."/>
            <person name="Van de Peer Y."/>
            <person name="Rokhsar D."/>
        </authorList>
    </citation>
    <scope>NUCLEOTIDE SEQUENCE [LARGE SCALE GENOMIC DNA]</scope>
    <source>
        <strain evidence="2">cv. Nisqually</strain>
    </source>
</reference>
<dbReference type="eggNOG" id="KOG2352">
    <property type="taxonomic scope" value="Eukaryota"/>
</dbReference>
<evidence type="ECO:0000313" key="2">
    <source>
        <dbReference type="Proteomes" id="UP000006729"/>
    </source>
</evidence>
<dbReference type="InParanoid" id="B9H3R9"/>
<evidence type="ECO:0000313" key="1">
    <source>
        <dbReference type="EMBL" id="PNT40582.1"/>
    </source>
</evidence>
<dbReference type="AlphaFoldDB" id="B9H3R9"/>
<name>B9H3R9_POPTR</name>
<dbReference type="STRING" id="3694.B9H3R9"/>
<dbReference type="HOGENOM" id="CLU_1771240_0_0_1"/>
<accession>B9H3R9</accession>